<accession>A0A480AXU8</accession>
<reference evidence="3" key="1">
    <citation type="submission" date="2019-03" db="EMBL/GenBank/DDBJ databases">
        <title>Aquabacterium pictum sp.nov., the first bacteriochlorophyll a-containing freshwater bacterium in the genus Aquabacterium of the class Betaproteobacteria.</title>
        <authorList>
            <person name="Hirose S."/>
            <person name="Tank M."/>
            <person name="Hara E."/>
            <person name="Tamaki H."/>
            <person name="Takaichi S."/>
            <person name="Haruta S."/>
            <person name="Hanada S."/>
        </authorList>
    </citation>
    <scope>NUCLEOTIDE SEQUENCE [LARGE SCALE GENOMIC DNA]</scope>
    <source>
        <strain evidence="3">W35</strain>
    </source>
</reference>
<feature type="region of interest" description="Disordered" evidence="1">
    <location>
        <begin position="1"/>
        <end position="26"/>
    </location>
</feature>
<evidence type="ECO:0000313" key="3">
    <source>
        <dbReference type="Proteomes" id="UP000301751"/>
    </source>
</evidence>
<dbReference type="RefSeq" id="WP_228027204.1">
    <property type="nucleotide sequence ID" value="NZ_BJCL01000012.1"/>
</dbReference>
<dbReference type="AlphaFoldDB" id="A0A480AXU8"/>
<keyword evidence="3" id="KW-1185">Reference proteome</keyword>
<dbReference type="EMBL" id="BJCL01000012">
    <property type="protein sequence ID" value="GCL64947.1"/>
    <property type="molecule type" value="Genomic_DNA"/>
</dbReference>
<protein>
    <submittedName>
        <fullName evidence="2">Uncharacterized protein</fullName>
    </submittedName>
</protein>
<proteinExistence type="predicted"/>
<comment type="caution">
    <text evidence="2">The sequence shown here is derived from an EMBL/GenBank/DDBJ whole genome shotgun (WGS) entry which is preliminary data.</text>
</comment>
<dbReference type="Proteomes" id="UP000301751">
    <property type="component" value="Unassembled WGS sequence"/>
</dbReference>
<evidence type="ECO:0000256" key="1">
    <source>
        <dbReference type="SAM" id="MobiDB-lite"/>
    </source>
</evidence>
<gene>
    <name evidence="2" type="ORF">AQPW35_40280</name>
</gene>
<organism evidence="2 3">
    <name type="scientific">Pseudaquabacterium pictum</name>
    <dbReference type="NCBI Taxonomy" id="2315236"/>
    <lineage>
        <taxon>Bacteria</taxon>
        <taxon>Pseudomonadati</taxon>
        <taxon>Pseudomonadota</taxon>
        <taxon>Betaproteobacteria</taxon>
        <taxon>Burkholderiales</taxon>
        <taxon>Sphaerotilaceae</taxon>
        <taxon>Pseudaquabacterium</taxon>
    </lineage>
</organism>
<evidence type="ECO:0000313" key="2">
    <source>
        <dbReference type="EMBL" id="GCL64947.1"/>
    </source>
</evidence>
<name>A0A480AXU8_9BURK</name>
<sequence>MAANDMRDEDETRANAGDPAAPPARMRLPLKTMDDVKAELARLYRDGKAGKRDIADVSKLANVLSILGRLIEGAELADRIAALEEGSKR</sequence>